<evidence type="ECO:0000256" key="1">
    <source>
        <dbReference type="SAM" id="MobiDB-lite"/>
    </source>
</evidence>
<gene>
    <name evidence="2" type="ORF">LTRI10_LOCUS48704</name>
</gene>
<protein>
    <submittedName>
        <fullName evidence="2">Uncharacterized protein</fullName>
    </submittedName>
</protein>
<organism evidence="2 3">
    <name type="scientific">Linum trigynum</name>
    <dbReference type="NCBI Taxonomy" id="586398"/>
    <lineage>
        <taxon>Eukaryota</taxon>
        <taxon>Viridiplantae</taxon>
        <taxon>Streptophyta</taxon>
        <taxon>Embryophyta</taxon>
        <taxon>Tracheophyta</taxon>
        <taxon>Spermatophyta</taxon>
        <taxon>Magnoliopsida</taxon>
        <taxon>eudicotyledons</taxon>
        <taxon>Gunneridae</taxon>
        <taxon>Pentapetalae</taxon>
        <taxon>rosids</taxon>
        <taxon>fabids</taxon>
        <taxon>Malpighiales</taxon>
        <taxon>Linaceae</taxon>
        <taxon>Linum</taxon>
    </lineage>
</organism>
<dbReference type="PANTHER" id="PTHR35167">
    <property type="entry name" value="OS05G0216466 PROTEIN"/>
    <property type="match status" value="1"/>
</dbReference>
<evidence type="ECO:0000313" key="3">
    <source>
        <dbReference type="Proteomes" id="UP001497516"/>
    </source>
</evidence>
<keyword evidence="3" id="KW-1185">Reference proteome</keyword>
<accession>A0AAV2GET5</accession>
<dbReference type="AlphaFoldDB" id="A0AAV2GET5"/>
<dbReference type="Proteomes" id="UP001497516">
    <property type="component" value="Chromosome 8"/>
</dbReference>
<name>A0AAV2GET5_9ROSI</name>
<sequence>MEEHYSPAAAATTITESDIQAAEQLMELSNSDGGTASVFPRDESNSAGSVVNLAGNVDKRNKTAAKEEEEMVSGLRWKKKKRKWRSLESIYSSTVPIKLTISLS</sequence>
<dbReference type="PANTHER" id="PTHR35167:SF3">
    <property type="entry name" value="OS05G0216466 PROTEIN"/>
    <property type="match status" value="1"/>
</dbReference>
<reference evidence="2 3" key="1">
    <citation type="submission" date="2024-04" db="EMBL/GenBank/DDBJ databases">
        <authorList>
            <person name="Fracassetti M."/>
        </authorList>
    </citation>
    <scope>NUCLEOTIDE SEQUENCE [LARGE SCALE GENOMIC DNA]</scope>
</reference>
<proteinExistence type="predicted"/>
<feature type="region of interest" description="Disordered" evidence="1">
    <location>
        <begin position="30"/>
        <end position="49"/>
    </location>
</feature>
<dbReference type="EMBL" id="OZ034821">
    <property type="protein sequence ID" value="CAL1409184.1"/>
    <property type="molecule type" value="Genomic_DNA"/>
</dbReference>
<evidence type="ECO:0000313" key="2">
    <source>
        <dbReference type="EMBL" id="CAL1409184.1"/>
    </source>
</evidence>